<evidence type="ECO:0000313" key="9">
    <source>
        <dbReference type="Proteomes" id="UP001319045"/>
    </source>
</evidence>
<dbReference type="RefSeq" id="WP_207154552.1">
    <property type="nucleotide sequence ID" value="NZ_AP024484.1"/>
</dbReference>
<dbReference type="PANTHER" id="PTHR30349">
    <property type="entry name" value="PHAGE INTEGRASE-RELATED"/>
    <property type="match status" value="1"/>
</dbReference>
<keyword evidence="3 5" id="KW-0238">DNA-binding</keyword>
<keyword evidence="9" id="KW-1185">Reference proteome</keyword>
<organism evidence="8 9">
    <name type="scientific">Prevotella herbatica</name>
    <dbReference type="NCBI Taxonomy" id="2801997"/>
    <lineage>
        <taxon>Bacteria</taxon>
        <taxon>Pseudomonadati</taxon>
        <taxon>Bacteroidota</taxon>
        <taxon>Bacteroidia</taxon>
        <taxon>Bacteroidales</taxon>
        <taxon>Prevotellaceae</taxon>
        <taxon>Prevotella</taxon>
    </lineage>
</organism>
<evidence type="ECO:0000259" key="7">
    <source>
        <dbReference type="PROSITE" id="PS51900"/>
    </source>
</evidence>
<name>A0ABN6EET2_9BACT</name>
<accession>A0ABN6EET2</accession>
<dbReference type="SUPFAM" id="SSF56349">
    <property type="entry name" value="DNA breaking-rejoining enzymes"/>
    <property type="match status" value="1"/>
</dbReference>
<protein>
    <submittedName>
        <fullName evidence="8">Integrase</fullName>
    </submittedName>
</protein>
<dbReference type="Pfam" id="PF13102">
    <property type="entry name" value="Phage_int_SAM_5"/>
    <property type="match status" value="1"/>
</dbReference>
<comment type="similarity">
    <text evidence="1">Belongs to the 'phage' integrase family.</text>
</comment>
<reference evidence="8 9" key="1">
    <citation type="journal article" date="2022" name="Int. J. Syst. Evol. Microbiol.">
        <title>Prevotella herbatica sp. nov., a plant polysaccharide-decomposing anaerobic bacterium isolated from a methanogenic reactor.</title>
        <authorList>
            <person name="Uek A."/>
            <person name="Tonouchi A."/>
            <person name="Kaku N."/>
            <person name="Ueki K."/>
        </authorList>
    </citation>
    <scope>NUCLEOTIDE SEQUENCE [LARGE SCALE GENOMIC DNA]</scope>
    <source>
        <strain evidence="8 9">WR041</strain>
    </source>
</reference>
<sequence length="292" mass="32847">MKVTFSLFTQTCIDKLKSSGSFSTAHLYGCAASSFSEFLGGHVIMFSDITPQALKLYEKYLIRTSHSYNTVSTYMRMLRAIYNKAVMAGLAKYVFNLFHDVFTGIDRNHKKALDEPKLREFLTGEVESPILKKVQLVANAMYKLCGMPFVDLQHLDVNSVVDGVLKYNRHKTGTSVNIPVNKEICKLITQLCVPSFDLSTETGYKSYQSLLRKFNAGLKRLAKALNITIHVSSYTFRHSWATNALRHHVPVEVISSALGHSDIRTTQIYLKGFDAREIGIANKKVCKCLSVK</sequence>
<evidence type="ECO:0000256" key="3">
    <source>
        <dbReference type="ARBA" id="ARBA00023125"/>
    </source>
</evidence>
<dbReference type="InterPro" id="IPR050090">
    <property type="entry name" value="Tyrosine_recombinase_XerCD"/>
</dbReference>
<evidence type="ECO:0000259" key="6">
    <source>
        <dbReference type="PROSITE" id="PS51898"/>
    </source>
</evidence>
<dbReference type="Pfam" id="PF00589">
    <property type="entry name" value="Phage_integrase"/>
    <property type="match status" value="1"/>
</dbReference>
<gene>
    <name evidence="8" type="ORF">prwr041_02690</name>
</gene>
<evidence type="ECO:0000256" key="5">
    <source>
        <dbReference type="PROSITE-ProRule" id="PRU01248"/>
    </source>
</evidence>
<proteinExistence type="inferred from homology"/>
<feature type="domain" description="Tyr recombinase" evidence="6">
    <location>
        <begin position="108"/>
        <end position="282"/>
    </location>
</feature>
<dbReference type="InterPro" id="IPR010998">
    <property type="entry name" value="Integrase_recombinase_N"/>
</dbReference>
<dbReference type="InterPro" id="IPR025269">
    <property type="entry name" value="SAM-like_dom"/>
</dbReference>
<dbReference type="Gene3D" id="1.10.150.130">
    <property type="match status" value="1"/>
</dbReference>
<keyword evidence="2" id="KW-0229">DNA integration</keyword>
<dbReference type="PANTHER" id="PTHR30349:SF64">
    <property type="entry name" value="PROPHAGE INTEGRASE INTD-RELATED"/>
    <property type="match status" value="1"/>
</dbReference>
<evidence type="ECO:0000256" key="4">
    <source>
        <dbReference type="ARBA" id="ARBA00023172"/>
    </source>
</evidence>
<dbReference type="InterPro" id="IPR044068">
    <property type="entry name" value="CB"/>
</dbReference>
<keyword evidence="4" id="KW-0233">DNA recombination</keyword>
<dbReference type="Proteomes" id="UP001319045">
    <property type="component" value="Chromosome"/>
</dbReference>
<evidence type="ECO:0000256" key="1">
    <source>
        <dbReference type="ARBA" id="ARBA00008857"/>
    </source>
</evidence>
<dbReference type="InterPro" id="IPR011010">
    <property type="entry name" value="DNA_brk_join_enz"/>
</dbReference>
<dbReference type="Gene3D" id="1.10.443.10">
    <property type="entry name" value="Intergrase catalytic core"/>
    <property type="match status" value="1"/>
</dbReference>
<feature type="domain" description="Core-binding (CB)" evidence="7">
    <location>
        <begin position="3"/>
        <end position="86"/>
    </location>
</feature>
<dbReference type="InterPro" id="IPR013762">
    <property type="entry name" value="Integrase-like_cat_sf"/>
</dbReference>
<evidence type="ECO:0000256" key="2">
    <source>
        <dbReference type="ARBA" id="ARBA00022908"/>
    </source>
</evidence>
<dbReference type="PROSITE" id="PS51900">
    <property type="entry name" value="CB"/>
    <property type="match status" value="1"/>
</dbReference>
<dbReference type="InterPro" id="IPR002104">
    <property type="entry name" value="Integrase_catalytic"/>
</dbReference>
<dbReference type="PROSITE" id="PS51898">
    <property type="entry name" value="TYR_RECOMBINASE"/>
    <property type="match status" value="1"/>
</dbReference>
<evidence type="ECO:0000313" key="8">
    <source>
        <dbReference type="EMBL" id="BCS84376.1"/>
    </source>
</evidence>
<dbReference type="EMBL" id="AP024484">
    <property type="protein sequence ID" value="BCS84376.1"/>
    <property type="molecule type" value="Genomic_DNA"/>
</dbReference>